<protein>
    <submittedName>
        <fullName evidence="1">Uncharacterized protein</fullName>
    </submittedName>
</protein>
<dbReference type="GeneID" id="20655773"/>
<proteinExistence type="predicted"/>
<sequence>MWQNLTLKPLERQLNDTILEQHENSATTKQGYNSISLQQELAKYCRRVFEDEIYREGLVNDAISALRSGNSNVCFMALRSLYIDVKQAVAASSEEFVFGLSLASWPMRPKLCREASGCTTVKLGPA</sequence>
<dbReference type="InParanoid" id="G4YUD3"/>
<dbReference type="OMA" id="RNICLMA"/>
<dbReference type="RefSeq" id="XP_009519605.1">
    <property type="nucleotide sequence ID" value="XM_009521310.1"/>
</dbReference>
<reference evidence="1 2" key="1">
    <citation type="journal article" date="2006" name="Science">
        <title>Phytophthora genome sequences uncover evolutionary origins and mechanisms of pathogenesis.</title>
        <authorList>
            <person name="Tyler B.M."/>
            <person name="Tripathy S."/>
            <person name="Zhang X."/>
            <person name="Dehal P."/>
            <person name="Jiang R.H."/>
            <person name="Aerts A."/>
            <person name="Arredondo F.D."/>
            <person name="Baxter L."/>
            <person name="Bensasson D."/>
            <person name="Beynon J.L."/>
            <person name="Chapman J."/>
            <person name="Damasceno C.M."/>
            <person name="Dorrance A.E."/>
            <person name="Dou D."/>
            <person name="Dickerman A.W."/>
            <person name="Dubchak I.L."/>
            <person name="Garbelotto M."/>
            <person name="Gijzen M."/>
            <person name="Gordon S.G."/>
            <person name="Govers F."/>
            <person name="Grunwald N.J."/>
            <person name="Huang W."/>
            <person name="Ivors K.L."/>
            <person name="Jones R.W."/>
            <person name="Kamoun S."/>
            <person name="Krampis K."/>
            <person name="Lamour K.H."/>
            <person name="Lee M.K."/>
            <person name="McDonald W.H."/>
            <person name="Medina M."/>
            <person name="Meijer H.J."/>
            <person name="Nordberg E.K."/>
            <person name="Maclean D.J."/>
            <person name="Ospina-Giraldo M.D."/>
            <person name="Morris P.F."/>
            <person name="Phuntumart V."/>
            <person name="Putnam N.H."/>
            <person name="Rash S."/>
            <person name="Rose J.K."/>
            <person name="Sakihama Y."/>
            <person name="Salamov A.A."/>
            <person name="Savidor A."/>
            <person name="Scheuring C.F."/>
            <person name="Smith B.M."/>
            <person name="Sobral B.W."/>
            <person name="Terry A."/>
            <person name="Torto-Alalibo T.A."/>
            <person name="Win J."/>
            <person name="Xu Z."/>
            <person name="Zhang H."/>
            <person name="Grigoriev I.V."/>
            <person name="Rokhsar D.S."/>
            <person name="Boore J.L."/>
        </authorList>
    </citation>
    <scope>NUCLEOTIDE SEQUENCE [LARGE SCALE GENOMIC DNA]</scope>
    <source>
        <strain evidence="1 2">P6497</strain>
    </source>
</reference>
<dbReference type="KEGG" id="psoj:PHYSODRAFT_484568"/>
<evidence type="ECO:0000313" key="2">
    <source>
        <dbReference type="Proteomes" id="UP000002640"/>
    </source>
</evidence>
<dbReference type="Proteomes" id="UP000002640">
    <property type="component" value="Unassembled WGS sequence"/>
</dbReference>
<name>G4YUD3_PHYSP</name>
<keyword evidence="2" id="KW-1185">Reference proteome</keyword>
<gene>
    <name evidence="1" type="ORF">PHYSODRAFT_484568</name>
</gene>
<dbReference type="EMBL" id="JH159152">
    <property type="protein sequence ID" value="EGZ24317.1"/>
    <property type="molecule type" value="Genomic_DNA"/>
</dbReference>
<dbReference type="AlphaFoldDB" id="G4YUD3"/>
<organism evidence="1 2">
    <name type="scientific">Phytophthora sojae (strain P6497)</name>
    <name type="common">Soybean stem and root rot agent</name>
    <name type="synonym">Phytophthora megasperma f. sp. glycines</name>
    <dbReference type="NCBI Taxonomy" id="1094619"/>
    <lineage>
        <taxon>Eukaryota</taxon>
        <taxon>Sar</taxon>
        <taxon>Stramenopiles</taxon>
        <taxon>Oomycota</taxon>
        <taxon>Peronosporomycetes</taxon>
        <taxon>Peronosporales</taxon>
        <taxon>Peronosporaceae</taxon>
        <taxon>Phytophthora</taxon>
    </lineage>
</organism>
<evidence type="ECO:0000313" key="1">
    <source>
        <dbReference type="EMBL" id="EGZ24317.1"/>
    </source>
</evidence>
<accession>G4YUD3</accession>